<dbReference type="PANTHER" id="PTHR43074">
    <property type="entry name" value="OMEGA-3 POLYUNSATURATED FATTY ACID SYNTHASE PFAB-RELATED"/>
    <property type="match status" value="1"/>
</dbReference>
<dbReference type="SMART" id="SM00827">
    <property type="entry name" value="PKS_AT"/>
    <property type="match status" value="1"/>
</dbReference>
<proteinExistence type="predicted"/>
<comment type="caution">
    <text evidence="4">The sequence shown here is derived from an EMBL/GenBank/DDBJ whole genome shotgun (WGS) entry which is preliminary data.</text>
</comment>
<dbReference type="SUPFAM" id="SSF52151">
    <property type="entry name" value="FabD/lysophospholipase-like"/>
    <property type="match status" value="1"/>
</dbReference>
<dbReference type="InterPro" id="IPR014043">
    <property type="entry name" value="Acyl_transferase_dom"/>
</dbReference>
<dbReference type="InterPro" id="IPR049489">
    <property type="entry name" value="FabD-like_helical_ins"/>
</dbReference>
<dbReference type="Proteomes" id="UP001597369">
    <property type="component" value="Unassembled WGS sequence"/>
</dbReference>
<dbReference type="SUPFAM" id="SSF51412">
    <property type="entry name" value="Inosine monophosphate dehydrogenase (IMPDH)"/>
    <property type="match status" value="1"/>
</dbReference>
<dbReference type="Gene3D" id="3.40.366.10">
    <property type="entry name" value="Malonyl-Coenzyme A Acyl Carrier Protein, domain 2"/>
    <property type="match status" value="1"/>
</dbReference>
<feature type="region of interest" description="C-terminal hotdog fold" evidence="2">
    <location>
        <begin position="660"/>
        <end position="806"/>
    </location>
</feature>
<dbReference type="Gene3D" id="3.40.47.10">
    <property type="match status" value="1"/>
</dbReference>
<name>A0ABW4X5L7_9BACT</name>
<sequence length="2091" mass="232208">MSELHAHVPQYHVRIKPLPHPFKWEQTWAEGELALLTNDGTPVTLQLAQVLIQQGLRVVVLNFPGIESIKLENVTVFSLDDSSDNAIGNIVHQVQQLGEVQLFIHLHPVGQQRDDLAKSIFWLAKHLQANFHKKPQSRCSFLVVTRLNGSFGYGSVTDFDWQAGGLSGLIKSLNREWPHVFCRTVDLHPSLAPEQVVDCLLTELQDIDFALAEVGYDAALKRLTLAVEDTGFTPKAVTPPVNLAPSDVVVVTGGARGITAECVIALANSSPCTFILMGRTSYHAEEPSWAHGIKDEKELKQKIFRSLQQSGKMPRPVEIQEVYQKLTSSRSIKKTIQAIHEAGGKAVYLQADIGDAGATQKQLSDQQEKWGMVTAVIHGAGALADKLIEKKTEGDFAKVYGTKVHGLLNVINAVDATRLKNVVLFSSIVGFYGNEGQIDYALANDTLNKWAISYQNQHPETKVTAINWGPWNSGMITPYVQQEFKKRGVMLIQAEEGVAHFMNLLSQEKGGGVTIVNNKMPAPKKLFPLNGQILHLKKGVKREENPFLEHHVIGGFPVMPFVTGIAWISNASEQLFPSYQLVQCQNSKLFNGIIFNGKQSSAYFLDLQVVQQDEEAIRLTGKVWSNDEQGRRRYHYGSDVLLLSAPPVLPPTRELPAFGETPLKTRETLYQEGSLFHGPTYQGIEALWQMDEKELWYTCALAEPDAKMQGQFPLQRSKTFATDAMCQGFLVWAFHHLDASCLPSSMGSMIIYEPLPFDESFWVHLEVTEQQGHKVVGNATAINSTGKVLVAAEGITLTVSKELLAMFPKTTDSLAVVGMDIHLPGIKNLDQFHRTVYDGIFPDALSLEASEATASFATMYQKMRKEAGGDKPLAMVHIGDLREILVDEMGPEEIMVVSTFPEAMASAQSWLHQNQDSSIVICAQHAGGEAMVRLMVSSEAQKAEQPPYAVLSNGQPFTSSSLDALMAELNYLDVDPTIKPDNMALTPDGHQEIPRCALGTLIVPHAGLQDLARLIKVSLCLHYRFIPALRKHQNMTQLAAWDAQLFYAPENSFTWIPENSDEKRIAAIVFKDDTQEVLLKLQEAEPAASKSMAYIRQQDRKLLLVSGNDTTELQAGLERLEKEADSFSHQWAEQLYQQHLAKAGKYTISLIAGNKKQLLREISFARRGLEAAFATCKTWQTPMGSYFSPEPLGKSAKIGFVYPGLASAYVGMIKDNIQLFPQHFDYYSSKLDQLHELVHQPLVHPRFLEQPEPEVRKKREAQFLNNTVAAAESSISLSVYATQVLRKEFKLEPEAALGYSMGGITMFFAMEVWGFQHLRDRVRQSPVFQLDASFKNWTHWVLNVPAEQVEPQLAESENLYLTFINSPGNVILSGDRAEGEAWMKRHHYEGMMVDLYNVAHCPPIGFMHEKLEQMHLLDIEKEPKVRFYSGVTQEVLPLDKVLLAKNAADTYCQPVDFVSQIQKAYQDGVNVFIEVGPKSWCSRLVGEILTDQRHVAMSINQKGVSDYQSLLQMSSVLCSHGVPINLPFYEVPIAKPAVAVPASSGGIEPVIDKEVLEQLNYVATAGGTVPKQHEGIYRLKESARVLQEVNRSCYLYQGIDTNHYLSFSNSHNSVYKVVGHLPALPVEKLGNASFLEAHHVKYPYMAGAMANGIASEEMVIALGQEGFLGSFGAAGLSPDRVEQAIVRIQEALPEGPYAFNLIHSPADDGLEMRLIEMYLRYKVRTLEASAFMELSLPLVYYRAVGLVKDANGKIRAQNKVIAKISRSEVARPFLLPAPDTMLEALVLQGKITPEQMQWAKAIPMADDITVEADSGGHTDQQPLVCSLPEIIRLKARLQKEHNYARPTRIGAAGGISTPAAVVAAFALGADYVVTGSVNQSCMESGTSLKVKELLAKATSVDVVLAPSADMFEMGVSVQVLKRGTLYANRAKKLYQLYTQYDSLSDIPADEMAKLEKQLLQRPVSEIWSDVETFFQKNDPHKLEAARQHPKKKMALIFRWYLGLSSKWAVKGVAERAMDYQIWCGPAMGAFNDWVKGSPMEAIENRKVAEVAKRLLQEAALQQRVQLLKAFGVSASVALPTYSENEILDHHA</sequence>
<dbReference type="EMBL" id="JBHUHV010000064">
    <property type="protein sequence ID" value="MFD2069490.1"/>
    <property type="molecule type" value="Genomic_DNA"/>
</dbReference>
<dbReference type="Gene3D" id="3.20.20.70">
    <property type="entry name" value="Aldolase class I"/>
    <property type="match status" value="1"/>
</dbReference>
<feature type="domain" description="PKS/mFAS DH" evidence="3">
    <location>
        <begin position="513"/>
        <end position="806"/>
    </location>
</feature>
<evidence type="ECO:0000259" key="3">
    <source>
        <dbReference type="PROSITE" id="PS52019"/>
    </source>
</evidence>
<feature type="active site" description="Proton donor; for dehydratase activity" evidence="2">
    <location>
        <position position="723"/>
    </location>
</feature>
<organism evidence="4 5">
    <name type="scientific">Pontibacter silvestris</name>
    <dbReference type="NCBI Taxonomy" id="2305183"/>
    <lineage>
        <taxon>Bacteria</taxon>
        <taxon>Pseudomonadati</taxon>
        <taxon>Bacteroidota</taxon>
        <taxon>Cytophagia</taxon>
        <taxon>Cytophagales</taxon>
        <taxon>Hymenobacteraceae</taxon>
        <taxon>Pontibacter</taxon>
    </lineage>
</organism>
<dbReference type="CDD" id="cd04742">
    <property type="entry name" value="NPD_FabD"/>
    <property type="match status" value="1"/>
</dbReference>
<feature type="region of interest" description="N-terminal hotdog fold" evidence="2">
    <location>
        <begin position="513"/>
        <end position="639"/>
    </location>
</feature>
<keyword evidence="5" id="KW-1185">Reference proteome</keyword>
<dbReference type="CDD" id="cd08953">
    <property type="entry name" value="KR_2_SDR_x"/>
    <property type="match status" value="1"/>
</dbReference>
<dbReference type="InterPro" id="IPR036291">
    <property type="entry name" value="NAD(P)-bd_dom_sf"/>
</dbReference>
<dbReference type="InterPro" id="IPR013785">
    <property type="entry name" value="Aldolase_TIM"/>
</dbReference>
<feature type="active site" description="Proton acceptor; for dehydratase activity" evidence="2">
    <location>
        <position position="551"/>
    </location>
</feature>
<dbReference type="InterPro" id="IPR052568">
    <property type="entry name" value="PKS-FAS_Synthase"/>
</dbReference>
<evidence type="ECO:0000313" key="5">
    <source>
        <dbReference type="Proteomes" id="UP001597369"/>
    </source>
</evidence>
<dbReference type="InterPro" id="IPR016035">
    <property type="entry name" value="Acyl_Trfase/lysoPLipase"/>
</dbReference>
<dbReference type="NCBIfam" id="TIGR02814">
    <property type="entry name" value="pfaD_fam"/>
    <property type="match status" value="1"/>
</dbReference>
<dbReference type="InterPro" id="IPR042104">
    <property type="entry name" value="PKS_dehydratase_sf"/>
</dbReference>
<dbReference type="RefSeq" id="WP_229962511.1">
    <property type="nucleotide sequence ID" value="NZ_JAJJWI010000024.1"/>
</dbReference>
<dbReference type="InterPro" id="IPR016039">
    <property type="entry name" value="Thiolase-like"/>
</dbReference>
<dbReference type="PROSITE" id="PS52019">
    <property type="entry name" value="PKS_MFAS_DH"/>
    <property type="match status" value="1"/>
</dbReference>
<dbReference type="Gene3D" id="3.40.50.720">
    <property type="entry name" value="NAD(P)-binding Rossmann-like Domain"/>
    <property type="match status" value="1"/>
</dbReference>
<dbReference type="InterPro" id="IPR013968">
    <property type="entry name" value="PKS_KR"/>
</dbReference>
<reference evidence="5" key="1">
    <citation type="journal article" date="2019" name="Int. J. Syst. Evol. Microbiol.">
        <title>The Global Catalogue of Microorganisms (GCM) 10K type strain sequencing project: providing services to taxonomists for standard genome sequencing and annotation.</title>
        <authorList>
            <consortium name="The Broad Institute Genomics Platform"/>
            <consortium name="The Broad Institute Genome Sequencing Center for Infectious Disease"/>
            <person name="Wu L."/>
            <person name="Ma J."/>
        </authorList>
    </citation>
    <scope>NUCLEOTIDE SEQUENCE [LARGE SCALE GENOMIC DNA]</scope>
    <source>
        <strain evidence="5">JCM 16545</strain>
    </source>
</reference>
<dbReference type="InterPro" id="IPR014179">
    <property type="entry name" value="PfaD-like_TIM-barrel"/>
</dbReference>
<dbReference type="InterPro" id="IPR001227">
    <property type="entry name" value="Ac_transferase_dom_sf"/>
</dbReference>
<dbReference type="Pfam" id="PF08659">
    <property type="entry name" value="KR"/>
    <property type="match status" value="1"/>
</dbReference>
<dbReference type="Pfam" id="PF21607">
    <property type="entry name" value="FabD_helical_ins"/>
    <property type="match status" value="1"/>
</dbReference>
<dbReference type="Pfam" id="PF14765">
    <property type="entry name" value="PS-DH"/>
    <property type="match status" value="1"/>
</dbReference>
<protein>
    <submittedName>
        <fullName evidence="4">PfaD family polyunsaturated fatty acid/polyketide biosynthesis protein</fullName>
    </submittedName>
</protein>
<accession>A0ABW4X5L7</accession>
<keyword evidence="1" id="KW-0808">Transferase</keyword>
<dbReference type="PANTHER" id="PTHR43074:SF1">
    <property type="entry name" value="BETA-KETOACYL SYNTHASE FAMILY PROTEIN-RELATED"/>
    <property type="match status" value="1"/>
</dbReference>
<evidence type="ECO:0000256" key="1">
    <source>
        <dbReference type="ARBA" id="ARBA00022679"/>
    </source>
</evidence>
<dbReference type="SUPFAM" id="SSF51735">
    <property type="entry name" value="NAD(P)-binding Rossmann-fold domains"/>
    <property type="match status" value="2"/>
</dbReference>
<dbReference type="SMART" id="SM00822">
    <property type="entry name" value="PKS_KR"/>
    <property type="match status" value="1"/>
</dbReference>
<dbReference type="InterPro" id="IPR049551">
    <property type="entry name" value="PKS_DH_C"/>
</dbReference>
<evidence type="ECO:0000313" key="4">
    <source>
        <dbReference type="EMBL" id="MFD2069490.1"/>
    </source>
</evidence>
<dbReference type="InterPro" id="IPR057326">
    <property type="entry name" value="KR_dom"/>
</dbReference>
<evidence type="ECO:0000256" key="2">
    <source>
        <dbReference type="PROSITE-ProRule" id="PRU01363"/>
    </source>
</evidence>
<dbReference type="Pfam" id="PF03060">
    <property type="entry name" value="NMO"/>
    <property type="match status" value="1"/>
</dbReference>
<dbReference type="InterPro" id="IPR049900">
    <property type="entry name" value="PKS_mFAS_DH"/>
</dbReference>
<dbReference type="Gene3D" id="3.10.129.110">
    <property type="entry name" value="Polyketide synthase dehydratase"/>
    <property type="match status" value="1"/>
</dbReference>
<gene>
    <name evidence="4" type="ORF">ACFSKU_21600</name>
</gene>